<dbReference type="FunFam" id="3.30.160.60:FF:000966">
    <property type="entry name" value="ZFP90 zinc finger protein"/>
    <property type="match status" value="1"/>
</dbReference>
<dbReference type="InterPro" id="IPR036236">
    <property type="entry name" value="Znf_C2H2_sf"/>
</dbReference>
<feature type="domain" description="C2H2-type" evidence="14">
    <location>
        <begin position="229"/>
        <end position="256"/>
    </location>
</feature>
<dbReference type="RefSeq" id="XP_013890107.1">
    <property type="nucleotide sequence ID" value="XM_014034653.1"/>
</dbReference>
<keyword evidence="9" id="KW-0238">DNA-binding</keyword>
<feature type="domain" description="C2H2-type" evidence="14">
    <location>
        <begin position="285"/>
        <end position="312"/>
    </location>
</feature>
<dbReference type="FunFam" id="3.30.160.60:FF:001506">
    <property type="entry name" value="Zinc finger protein"/>
    <property type="match status" value="1"/>
</dbReference>
<dbReference type="PROSITE" id="PS50157">
    <property type="entry name" value="ZINC_FINGER_C2H2_2"/>
    <property type="match status" value="7"/>
</dbReference>
<keyword evidence="8" id="KW-0805">Transcription regulation</keyword>
<gene>
    <name evidence="16" type="primary">LOC106537268</name>
</gene>
<dbReference type="InterPro" id="IPR013087">
    <property type="entry name" value="Znf_C2H2_type"/>
</dbReference>
<feature type="region of interest" description="Disordered" evidence="13">
    <location>
        <begin position="194"/>
        <end position="213"/>
    </location>
</feature>
<feature type="domain" description="C2H2-type" evidence="14">
    <location>
        <begin position="369"/>
        <end position="396"/>
    </location>
</feature>
<dbReference type="InterPro" id="IPR050527">
    <property type="entry name" value="Snail/Krueppel_Znf"/>
</dbReference>
<feature type="domain" description="C2H2-type" evidence="14">
    <location>
        <begin position="313"/>
        <end position="340"/>
    </location>
</feature>
<keyword evidence="5" id="KW-0677">Repeat</keyword>
<dbReference type="GO" id="GO:0000981">
    <property type="term" value="F:DNA-binding transcription factor activity, RNA polymerase II-specific"/>
    <property type="evidence" value="ECO:0007669"/>
    <property type="project" value="TreeGrafter"/>
</dbReference>
<keyword evidence="4" id="KW-0479">Metal-binding</keyword>
<evidence type="ECO:0000256" key="13">
    <source>
        <dbReference type="SAM" id="MobiDB-lite"/>
    </source>
</evidence>
<dbReference type="SMART" id="SM00355">
    <property type="entry name" value="ZnF_C2H2"/>
    <property type="match status" value="7"/>
</dbReference>
<accession>A0A2I4DD01</accession>
<evidence type="ECO:0000256" key="7">
    <source>
        <dbReference type="ARBA" id="ARBA00022833"/>
    </source>
</evidence>
<evidence type="ECO:0000256" key="9">
    <source>
        <dbReference type="ARBA" id="ARBA00023125"/>
    </source>
</evidence>
<dbReference type="PROSITE" id="PS00028">
    <property type="entry name" value="ZINC_FINGER_C2H2_1"/>
    <property type="match status" value="7"/>
</dbReference>
<evidence type="ECO:0000259" key="14">
    <source>
        <dbReference type="PROSITE" id="PS50157"/>
    </source>
</evidence>
<keyword evidence="7" id="KW-0862">Zinc</keyword>
<dbReference type="FunFam" id="3.30.160.60:FF:002343">
    <property type="entry name" value="Zinc finger protein 33A"/>
    <property type="match status" value="1"/>
</dbReference>
<evidence type="ECO:0000313" key="16">
    <source>
        <dbReference type="RefSeq" id="XP_013890107.1"/>
    </source>
</evidence>
<comment type="subcellular location">
    <subcellularLocation>
        <location evidence="2">Nucleus</location>
    </subcellularLocation>
</comment>
<protein>
    <submittedName>
        <fullName evidence="16">Zinc finger protein 391 isoform X1</fullName>
    </submittedName>
</protein>
<feature type="domain" description="C2H2-type" evidence="14">
    <location>
        <begin position="257"/>
        <end position="284"/>
    </location>
</feature>
<dbReference type="FunFam" id="3.30.160.60:FF:000478">
    <property type="entry name" value="Zinc finger protein 133"/>
    <property type="match status" value="1"/>
</dbReference>
<evidence type="ECO:0000256" key="4">
    <source>
        <dbReference type="ARBA" id="ARBA00022723"/>
    </source>
</evidence>
<dbReference type="FunFam" id="3.30.160.60:FF:002287">
    <property type="entry name" value="Uncharacterized protein"/>
    <property type="match status" value="1"/>
</dbReference>
<dbReference type="GO" id="GO:0005634">
    <property type="term" value="C:nucleus"/>
    <property type="evidence" value="ECO:0007669"/>
    <property type="project" value="UniProtKB-SubCell"/>
</dbReference>
<dbReference type="SUPFAM" id="SSF57667">
    <property type="entry name" value="beta-beta-alpha zinc fingers"/>
    <property type="match status" value="4"/>
</dbReference>
<evidence type="ECO:0000256" key="12">
    <source>
        <dbReference type="PROSITE-ProRule" id="PRU00042"/>
    </source>
</evidence>
<evidence type="ECO:0000256" key="5">
    <source>
        <dbReference type="ARBA" id="ARBA00022737"/>
    </source>
</evidence>
<evidence type="ECO:0000256" key="3">
    <source>
        <dbReference type="ARBA" id="ARBA00006991"/>
    </source>
</evidence>
<evidence type="ECO:0000313" key="15">
    <source>
        <dbReference type="Proteomes" id="UP000192220"/>
    </source>
</evidence>
<organism evidence="15 16">
    <name type="scientific">Austrofundulus limnaeus</name>
    <name type="common">Annual killifish</name>
    <dbReference type="NCBI Taxonomy" id="52670"/>
    <lineage>
        <taxon>Eukaryota</taxon>
        <taxon>Metazoa</taxon>
        <taxon>Chordata</taxon>
        <taxon>Craniata</taxon>
        <taxon>Vertebrata</taxon>
        <taxon>Euteleostomi</taxon>
        <taxon>Actinopterygii</taxon>
        <taxon>Neopterygii</taxon>
        <taxon>Teleostei</taxon>
        <taxon>Neoteleostei</taxon>
        <taxon>Acanthomorphata</taxon>
        <taxon>Ovalentaria</taxon>
        <taxon>Atherinomorphae</taxon>
        <taxon>Cyprinodontiformes</taxon>
        <taxon>Rivulidae</taxon>
        <taxon>Austrofundulus</taxon>
    </lineage>
</organism>
<dbReference type="KEGG" id="alim:106537268"/>
<evidence type="ECO:0000256" key="1">
    <source>
        <dbReference type="ARBA" id="ARBA00003767"/>
    </source>
</evidence>
<dbReference type="InParanoid" id="A0A2I4DD01"/>
<comment type="similarity">
    <text evidence="3">Belongs to the krueppel C2H2-type zinc-finger protein family.</text>
</comment>
<dbReference type="Pfam" id="PF00096">
    <property type="entry name" value="zf-C2H2"/>
    <property type="match status" value="7"/>
</dbReference>
<dbReference type="GeneID" id="106537268"/>
<dbReference type="PANTHER" id="PTHR24388">
    <property type="entry name" value="ZINC FINGER PROTEIN"/>
    <property type="match status" value="1"/>
</dbReference>
<feature type="region of interest" description="Disordered" evidence="13">
    <location>
        <begin position="34"/>
        <end position="145"/>
    </location>
</feature>
<evidence type="ECO:0000256" key="11">
    <source>
        <dbReference type="ARBA" id="ARBA00023242"/>
    </source>
</evidence>
<keyword evidence="10" id="KW-0804">Transcription</keyword>
<feature type="domain" description="C2H2-type" evidence="14">
    <location>
        <begin position="397"/>
        <end position="420"/>
    </location>
</feature>
<evidence type="ECO:0000256" key="8">
    <source>
        <dbReference type="ARBA" id="ARBA00023015"/>
    </source>
</evidence>
<sequence length="438" mass="49798">MSSVQHLREFISQRLTAAAEEIFSEFEKTIDLLETNRKPGRSSEPAEVQDLQEPEPQAGFWSRQEVRRFLLEETGSSLMDSSRPEETPGLCETSRVQVQEERGGQRGPVQKNLHTAGVDPSQFSDPHQHVPEEDPAGTDQQLCEQDRKSSLVLEEEQEPPQLMEDQENLCSSLDEEQLVLKEERDIFMVTVNYEESDDSGSEPTSTRIFSASPPFKEEPGLDVEEIKPYVCSTCGKIFFDLSLLNFHQKTHEAERPYSCQTCLKGFRRRDSLMRHMITHTGERPYSCQICGDRFGLNSHLMRHMRTHTGEKPFSCSICQKSFSQSNSLTDHMRIHTGEKPYCCGVCGKRFVQRGALTVHTRTHTGERPYSCNLCGKSFRSSTSLLHHIRTHTGEKPYSCKTCGKRFSQNSNLVTHMRSSHGPGFLDPDPETREPGPRP</sequence>
<keyword evidence="11" id="KW-0539">Nucleus</keyword>
<evidence type="ECO:0000256" key="2">
    <source>
        <dbReference type="ARBA" id="ARBA00004123"/>
    </source>
</evidence>
<dbReference type="Gene3D" id="3.30.160.60">
    <property type="entry name" value="Classic Zinc Finger"/>
    <property type="match status" value="7"/>
</dbReference>
<dbReference type="GO" id="GO:0000978">
    <property type="term" value="F:RNA polymerase II cis-regulatory region sequence-specific DNA binding"/>
    <property type="evidence" value="ECO:0007669"/>
    <property type="project" value="TreeGrafter"/>
</dbReference>
<evidence type="ECO:0000256" key="6">
    <source>
        <dbReference type="ARBA" id="ARBA00022771"/>
    </source>
</evidence>
<dbReference type="FunFam" id="3.30.160.60:FF:000931">
    <property type="entry name" value="zinc finger protein 697"/>
    <property type="match status" value="1"/>
</dbReference>
<comment type="function">
    <text evidence="1">May be involved in transcriptional regulation.</text>
</comment>
<evidence type="ECO:0000256" key="10">
    <source>
        <dbReference type="ARBA" id="ARBA00023163"/>
    </source>
</evidence>
<feature type="domain" description="C2H2-type" evidence="14">
    <location>
        <begin position="341"/>
        <end position="368"/>
    </location>
</feature>
<feature type="region of interest" description="Disordered" evidence="13">
    <location>
        <begin position="414"/>
        <end position="438"/>
    </location>
</feature>
<reference evidence="16" key="1">
    <citation type="submission" date="2025-08" db="UniProtKB">
        <authorList>
            <consortium name="RefSeq"/>
        </authorList>
    </citation>
    <scope>IDENTIFICATION</scope>
    <source>
        <strain evidence="16">Quisiro</strain>
        <tissue evidence="16">Liver</tissue>
    </source>
</reference>
<name>A0A2I4DD01_AUSLI</name>
<dbReference type="OrthoDB" id="6077919at2759"/>
<keyword evidence="6 12" id="KW-0863">Zinc-finger</keyword>
<dbReference type="GO" id="GO:0008270">
    <property type="term" value="F:zinc ion binding"/>
    <property type="evidence" value="ECO:0007669"/>
    <property type="project" value="UniProtKB-KW"/>
</dbReference>
<keyword evidence="15" id="KW-1185">Reference proteome</keyword>
<feature type="compositionally biased region" description="Basic and acidic residues" evidence="13">
    <location>
        <begin position="429"/>
        <end position="438"/>
    </location>
</feature>
<dbReference type="AlphaFoldDB" id="A0A2I4DD01"/>
<dbReference type="PANTHER" id="PTHR24388:SF53">
    <property type="entry name" value="CHORION TRANSCRIPTION FACTOR CF2-RELATED"/>
    <property type="match status" value="1"/>
</dbReference>
<dbReference type="FunFam" id="3.30.160.60:FF:000012">
    <property type="entry name" value="RB-associated KRAB zinc finger protein-like"/>
    <property type="match status" value="1"/>
</dbReference>
<dbReference type="Proteomes" id="UP000192220">
    <property type="component" value="Unplaced"/>
</dbReference>
<proteinExistence type="inferred from homology"/>